<gene>
    <name evidence="2" type="ORF">FB192DRAFT_1465249</name>
</gene>
<feature type="region of interest" description="Disordered" evidence="1">
    <location>
        <begin position="370"/>
        <end position="400"/>
    </location>
</feature>
<dbReference type="Proteomes" id="UP000469890">
    <property type="component" value="Unassembled WGS sequence"/>
</dbReference>
<feature type="compositionally biased region" description="Basic and acidic residues" evidence="1">
    <location>
        <begin position="370"/>
        <end position="390"/>
    </location>
</feature>
<dbReference type="AlphaFoldDB" id="A0A8H4F6T6"/>
<dbReference type="EMBL" id="JAAECE010000001">
    <property type="protein sequence ID" value="KAF1807094.1"/>
    <property type="molecule type" value="Genomic_DNA"/>
</dbReference>
<evidence type="ECO:0000256" key="1">
    <source>
        <dbReference type="SAM" id="MobiDB-lite"/>
    </source>
</evidence>
<accession>A0A8H4F6T6</accession>
<evidence type="ECO:0000313" key="3">
    <source>
        <dbReference type="Proteomes" id="UP000469890"/>
    </source>
</evidence>
<feature type="region of interest" description="Disordered" evidence="1">
    <location>
        <begin position="418"/>
        <end position="441"/>
    </location>
</feature>
<name>A0A8H4F6T6_MUCCL</name>
<reference evidence="2 3" key="1">
    <citation type="submission" date="2019-09" db="EMBL/GenBank/DDBJ databases">
        <authorList>
            <consortium name="DOE Joint Genome Institute"/>
            <person name="Mondo S.J."/>
            <person name="Navarro-Mendoza M.I."/>
            <person name="Perez-Arques C."/>
            <person name="Panchal S."/>
            <person name="Nicolas F.E."/>
            <person name="Ganguly P."/>
            <person name="Pangilinan J."/>
            <person name="Grigoriev I."/>
            <person name="Heitman J."/>
            <person name="Sanya K."/>
            <person name="Garre V."/>
        </authorList>
    </citation>
    <scope>NUCLEOTIDE SEQUENCE [LARGE SCALE GENOMIC DNA]</scope>
    <source>
        <strain evidence="2 3">MU402</strain>
    </source>
</reference>
<proteinExistence type="predicted"/>
<feature type="region of interest" description="Disordered" evidence="1">
    <location>
        <begin position="469"/>
        <end position="503"/>
    </location>
</feature>
<organism evidence="2 3">
    <name type="scientific">Mucor circinelloides f. lusitanicus</name>
    <name type="common">Mucor racemosus var. lusitanicus</name>
    <dbReference type="NCBI Taxonomy" id="29924"/>
    <lineage>
        <taxon>Eukaryota</taxon>
        <taxon>Fungi</taxon>
        <taxon>Fungi incertae sedis</taxon>
        <taxon>Mucoromycota</taxon>
        <taxon>Mucoromycotina</taxon>
        <taxon>Mucoromycetes</taxon>
        <taxon>Mucorales</taxon>
        <taxon>Mucorineae</taxon>
        <taxon>Mucoraceae</taxon>
        <taxon>Mucor</taxon>
    </lineage>
</organism>
<evidence type="ECO:0000313" key="2">
    <source>
        <dbReference type="EMBL" id="KAF1807094.1"/>
    </source>
</evidence>
<comment type="caution">
    <text evidence="2">The sequence shown here is derived from an EMBL/GenBank/DDBJ whole genome shotgun (WGS) entry which is preliminary data.</text>
</comment>
<sequence>MVSRKRKRQEERYYTGMNVNRAPVISTRQRTHAVQPDQETVFRLLNTQMGARLRSKIYKCIKEDGSLIDLRTTCNAMTQLERGIVSEAEAAGNFPTRTIANFLNKHNKANETTNIDLWKEYIVNHFDAIVVQENARIAAETQEAGEKEVEEADVTATAPLQQEMRSCIVPLSTVIRQDLPDALKRTFIQRLSATIAQATDYTTAYGFQLYRLMILFKDHTFEVGANNSVMIQEHQGFQCGNILPDWFPLDDEQVFVAPPLQAQVQQLDGFKNQYKKLFNDAYLDLVHSSYFGPDGATATSLRNNPLFHAVLRIIPRDEQHLPTLDPYIMRTLLAQYKTNFANMWNSKRFTNLFNHLLLVLLRLHLAPQREQKKREYTEQKKQARSQEPRRATPPVSDSIQGIPADRISVIHLSRDQKRNLFDKERKNHTKYSNKAELHQDDPNFERKYQQWADRSLMRIDTYKRVLQTERQAAAQRQEEESDEVDPDDEMVELEIEADNYNAA</sequence>
<feature type="compositionally biased region" description="Acidic residues" evidence="1">
    <location>
        <begin position="479"/>
        <end position="497"/>
    </location>
</feature>
<protein>
    <submittedName>
        <fullName evidence="2">Uncharacterized protein</fullName>
    </submittedName>
</protein>